<dbReference type="Pfam" id="PF02283">
    <property type="entry name" value="CobU"/>
    <property type="match status" value="1"/>
</dbReference>
<reference evidence="1" key="1">
    <citation type="submission" date="2020-10" db="EMBL/GenBank/DDBJ databases">
        <authorList>
            <person name="Gilroy R."/>
        </authorList>
    </citation>
    <scope>NUCLEOTIDE SEQUENCE</scope>
    <source>
        <strain evidence="1">ChiBcec6-7307</strain>
    </source>
</reference>
<dbReference type="GO" id="GO:0009236">
    <property type="term" value="P:cobalamin biosynthetic process"/>
    <property type="evidence" value="ECO:0007669"/>
    <property type="project" value="InterPro"/>
</dbReference>
<dbReference type="GO" id="GO:0000166">
    <property type="term" value="F:nucleotide binding"/>
    <property type="evidence" value="ECO:0007669"/>
    <property type="project" value="InterPro"/>
</dbReference>
<dbReference type="InterPro" id="IPR003203">
    <property type="entry name" value="CobU/CobP"/>
</dbReference>
<name>A0A9D1T903_9FIRM</name>
<dbReference type="PANTHER" id="PTHR48100:SF1">
    <property type="entry name" value="HISTIDINE PHOSPHATASE FAMILY PROTEIN-RELATED"/>
    <property type="match status" value="1"/>
</dbReference>
<dbReference type="InterPro" id="IPR050275">
    <property type="entry name" value="PGM_Phosphatase"/>
</dbReference>
<dbReference type="GO" id="GO:0016791">
    <property type="term" value="F:phosphatase activity"/>
    <property type="evidence" value="ECO:0007669"/>
    <property type="project" value="TreeGrafter"/>
</dbReference>
<dbReference type="InterPro" id="IPR029033">
    <property type="entry name" value="His_PPase_superfam"/>
</dbReference>
<protein>
    <submittedName>
        <fullName evidence="1">Bifunctional adenosylcobinamide kinase/adenosylcobinamide-phosphate guanylyltransferase</fullName>
    </submittedName>
</protein>
<dbReference type="GO" id="GO:0005737">
    <property type="term" value="C:cytoplasm"/>
    <property type="evidence" value="ECO:0007669"/>
    <property type="project" value="TreeGrafter"/>
</dbReference>
<dbReference type="Proteomes" id="UP000886889">
    <property type="component" value="Unassembled WGS sequence"/>
</dbReference>
<dbReference type="GO" id="GO:0043752">
    <property type="term" value="F:adenosylcobinamide kinase activity"/>
    <property type="evidence" value="ECO:0007669"/>
    <property type="project" value="InterPro"/>
</dbReference>
<keyword evidence="1" id="KW-0548">Nucleotidyltransferase</keyword>
<sequence>MILITGGAWQGKLHYGCEITGYGKDDFTDGASCGSEDIFSARGVYHFHEYLRRRLKEDGNLDGNGLVNRLVRENPDLIVITNELGCGVVPADPFDRAWRELTGRVCTGLASFSREVHRVVCGLGTLLKGEGPAQLLLLRHGKTAGNLEGRYVGSTDEELCSQGIRELREKNLPPVQAWFSSPMKRCLQTVKLLAAGEETEGSPLIVEDFRETDFGEFEYKNFRELSGDPRYQEWIDSKGQLPFPGGEGTGAFRERSCRAFEETAERILSEGWRRTGLVVHGGTIMSVMERFAGNGGDFYSWHVGNGEGYRIRLCPESWRQKRIFAGFERMDKGGL</sequence>
<dbReference type="GO" id="GO:0016779">
    <property type="term" value="F:nucleotidyltransferase activity"/>
    <property type="evidence" value="ECO:0007669"/>
    <property type="project" value="UniProtKB-KW"/>
</dbReference>
<dbReference type="SMART" id="SM00855">
    <property type="entry name" value="PGAM"/>
    <property type="match status" value="1"/>
</dbReference>
<dbReference type="Gene3D" id="3.40.50.1240">
    <property type="entry name" value="Phosphoglycerate mutase-like"/>
    <property type="match status" value="1"/>
</dbReference>
<gene>
    <name evidence="1" type="ORF">IAC80_06070</name>
</gene>
<organism evidence="1 2">
    <name type="scientific">Candidatus Merdiplasma excrementigallinarum</name>
    <dbReference type="NCBI Taxonomy" id="2840864"/>
    <lineage>
        <taxon>Bacteria</taxon>
        <taxon>Bacillati</taxon>
        <taxon>Bacillota</taxon>
        <taxon>Clostridia</taxon>
        <taxon>Lachnospirales</taxon>
        <taxon>Lachnospiraceae</taxon>
        <taxon>Lachnospiraceae incertae sedis</taxon>
        <taxon>Candidatus Merdiplasma</taxon>
    </lineage>
</organism>
<reference evidence="1" key="2">
    <citation type="journal article" date="2021" name="PeerJ">
        <title>Extensive microbial diversity within the chicken gut microbiome revealed by metagenomics and culture.</title>
        <authorList>
            <person name="Gilroy R."/>
            <person name="Ravi A."/>
            <person name="Getino M."/>
            <person name="Pursley I."/>
            <person name="Horton D.L."/>
            <person name="Alikhan N.F."/>
            <person name="Baker D."/>
            <person name="Gharbi K."/>
            <person name="Hall N."/>
            <person name="Watson M."/>
            <person name="Adriaenssens E.M."/>
            <person name="Foster-Nyarko E."/>
            <person name="Jarju S."/>
            <person name="Secka A."/>
            <person name="Antonio M."/>
            <person name="Oren A."/>
            <person name="Chaudhuri R.R."/>
            <person name="La Ragione R."/>
            <person name="Hildebrand F."/>
            <person name="Pallen M.J."/>
        </authorList>
    </citation>
    <scope>NUCLEOTIDE SEQUENCE</scope>
    <source>
        <strain evidence="1">ChiBcec6-7307</strain>
    </source>
</reference>
<dbReference type="SUPFAM" id="SSF52540">
    <property type="entry name" value="P-loop containing nucleoside triphosphate hydrolases"/>
    <property type="match status" value="1"/>
</dbReference>
<dbReference type="InterPro" id="IPR027417">
    <property type="entry name" value="P-loop_NTPase"/>
</dbReference>
<keyword evidence="1" id="KW-0418">Kinase</keyword>
<evidence type="ECO:0000313" key="2">
    <source>
        <dbReference type="Proteomes" id="UP000886889"/>
    </source>
</evidence>
<dbReference type="EMBL" id="DVOS01000054">
    <property type="protein sequence ID" value="HIV23488.1"/>
    <property type="molecule type" value="Genomic_DNA"/>
</dbReference>
<dbReference type="InterPro" id="IPR013078">
    <property type="entry name" value="His_Pase_superF_clade-1"/>
</dbReference>
<proteinExistence type="predicted"/>
<dbReference type="PANTHER" id="PTHR48100">
    <property type="entry name" value="BROAD-SPECIFICITY PHOSPHATASE YOR283W-RELATED"/>
    <property type="match status" value="1"/>
</dbReference>
<dbReference type="SUPFAM" id="SSF53254">
    <property type="entry name" value="Phosphoglycerate mutase-like"/>
    <property type="match status" value="1"/>
</dbReference>
<accession>A0A9D1T903</accession>
<dbReference type="CDD" id="cd07067">
    <property type="entry name" value="HP_PGM_like"/>
    <property type="match status" value="1"/>
</dbReference>
<dbReference type="Pfam" id="PF00300">
    <property type="entry name" value="His_Phos_1"/>
    <property type="match status" value="1"/>
</dbReference>
<comment type="caution">
    <text evidence="1">The sequence shown here is derived from an EMBL/GenBank/DDBJ whole genome shotgun (WGS) entry which is preliminary data.</text>
</comment>
<keyword evidence="1" id="KW-0808">Transferase</keyword>
<evidence type="ECO:0000313" key="1">
    <source>
        <dbReference type="EMBL" id="HIV23488.1"/>
    </source>
</evidence>
<dbReference type="AlphaFoldDB" id="A0A9D1T903"/>
<dbReference type="Gene3D" id="3.40.50.300">
    <property type="entry name" value="P-loop containing nucleotide triphosphate hydrolases"/>
    <property type="match status" value="1"/>
</dbReference>